<dbReference type="GO" id="GO:0016810">
    <property type="term" value="F:hydrolase activity, acting on carbon-nitrogen (but not peptide) bonds"/>
    <property type="evidence" value="ECO:0007669"/>
    <property type="project" value="InterPro"/>
</dbReference>
<dbReference type="AlphaFoldDB" id="A0A9X6STU2"/>
<evidence type="ECO:0000313" key="5">
    <source>
        <dbReference type="EMBL" id="PDZ94786.1"/>
    </source>
</evidence>
<comment type="caution">
    <text evidence="5">The sequence shown here is derived from an EMBL/GenBank/DDBJ whole genome shotgun (WGS) entry which is preliminary data.</text>
</comment>
<gene>
    <name evidence="5" type="ORF">CON36_31935</name>
</gene>
<dbReference type="Pfam" id="PF01522">
    <property type="entry name" value="Polysacc_deac_1"/>
    <property type="match status" value="1"/>
</dbReference>
<protein>
    <submittedName>
        <fullName evidence="5">Chitin deacetylase</fullName>
    </submittedName>
</protein>
<evidence type="ECO:0000259" key="4">
    <source>
        <dbReference type="PROSITE" id="PS51677"/>
    </source>
</evidence>
<dbReference type="PANTHER" id="PTHR34216">
    <property type="match status" value="1"/>
</dbReference>
<dbReference type="GO" id="GO:0005975">
    <property type="term" value="P:carbohydrate metabolic process"/>
    <property type="evidence" value="ECO:0007669"/>
    <property type="project" value="InterPro"/>
</dbReference>
<comment type="subcellular location">
    <subcellularLocation>
        <location evidence="1">Secreted</location>
    </subcellularLocation>
</comment>
<keyword evidence="3" id="KW-0812">Transmembrane</keyword>
<evidence type="ECO:0000256" key="3">
    <source>
        <dbReference type="SAM" id="Phobius"/>
    </source>
</evidence>
<dbReference type="EMBL" id="NVMX01000114">
    <property type="protein sequence ID" value="PDZ94786.1"/>
    <property type="molecule type" value="Genomic_DNA"/>
</dbReference>
<evidence type="ECO:0000256" key="1">
    <source>
        <dbReference type="ARBA" id="ARBA00004613"/>
    </source>
</evidence>
<reference evidence="5 6" key="1">
    <citation type="submission" date="2017-09" db="EMBL/GenBank/DDBJ databases">
        <title>Large-scale bioinformatics analysis of Bacillus genomes uncovers conserved roles of natural products in bacterial physiology.</title>
        <authorList>
            <consortium name="Agbiome Team Llc"/>
            <person name="Bleich R.M."/>
            <person name="Grubbs K.J."/>
            <person name="Santa Maria K.C."/>
            <person name="Allen S.E."/>
            <person name="Farag S."/>
            <person name="Shank E.A."/>
            <person name="Bowers A."/>
        </authorList>
    </citation>
    <scope>NUCLEOTIDE SEQUENCE [LARGE SCALE GENOMIC DNA]</scope>
    <source>
        <strain evidence="5 6">AFS092789</strain>
    </source>
</reference>
<accession>A0A9X6STU2</accession>
<feature type="domain" description="NodB homology" evidence="4">
    <location>
        <begin position="104"/>
        <end position="286"/>
    </location>
</feature>
<proteinExistence type="predicted"/>
<keyword evidence="3" id="KW-0472">Membrane</keyword>
<dbReference type="Proteomes" id="UP000219922">
    <property type="component" value="Unassembled WGS sequence"/>
</dbReference>
<dbReference type="PROSITE" id="PS51677">
    <property type="entry name" value="NODB"/>
    <property type="match status" value="1"/>
</dbReference>
<keyword evidence="3" id="KW-1133">Transmembrane helix</keyword>
<sequence>MRIQTSKKKNQLTFQLSMVVIILIVISAIIFSIFTISVSALYKNTPVIPVIMYHHFDETFSNNAIVTKKEFYEQMTTLKKEGYTPVSQQEVADYYYLKKPLPKKPIVITIDDGYTSNYKIAYPILKNLEMKATIFTITGQVGKEPGSLPHFSWKNAHDMIQSGSIEIQSHTNNLHHKELLSLHKESALVYQGEYEMQSQYFLRIFKDLFKSRERIQNNLGVNSIAISYPFGETNKEVIKMVRGAGFKLGYSTKKGLNTKYSDPYLLKRINIPGGTSGEELIEMITP</sequence>
<dbReference type="CDD" id="cd10969">
    <property type="entry name" value="CE4_Ecf1_like_5s"/>
    <property type="match status" value="1"/>
</dbReference>
<feature type="transmembrane region" description="Helical" evidence="3">
    <location>
        <begin position="12"/>
        <end position="42"/>
    </location>
</feature>
<name>A0A9X6STU2_BACCE</name>
<dbReference type="InterPro" id="IPR051398">
    <property type="entry name" value="Polysacch_Deacetylase"/>
</dbReference>
<organism evidence="5 6">
    <name type="scientific">Bacillus cereus</name>
    <dbReference type="NCBI Taxonomy" id="1396"/>
    <lineage>
        <taxon>Bacteria</taxon>
        <taxon>Bacillati</taxon>
        <taxon>Bacillota</taxon>
        <taxon>Bacilli</taxon>
        <taxon>Bacillales</taxon>
        <taxon>Bacillaceae</taxon>
        <taxon>Bacillus</taxon>
        <taxon>Bacillus cereus group</taxon>
    </lineage>
</organism>
<dbReference type="InterPro" id="IPR002509">
    <property type="entry name" value="NODB_dom"/>
</dbReference>
<keyword evidence="2" id="KW-0732">Signal</keyword>
<dbReference type="PANTHER" id="PTHR34216:SF3">
    <property type="entry name" value="POLY-BETA-1,6-N-ACETYL-D-GLUCOSAMINE N-DEACETYLASE"/>
    <property type="match status" value="1"/>
</dbReference>
<evidence type="ECO:0000256" key="2">
    <source>
        <dbReference type="ARBA" id="ARBA00022729"/>
    </source>
</evidence>
<dbReference type="GO" id="GO:0005576">
    <property type="term" value="C:extracellular region"/>
    <property type="evidence" value="ECO:0007669"/>
    <property type="project" value="UniProtKB-SubCell"/>
</dbReference>
<evidence type="ECO:0000313" key="6">
    <source>
        <dbReference type="Proteomes" id="UP000219922"/>
    </source>
</evidence>
<dbReference type="InterPro" id="IPR011330">
    <property type="entry name" value="Glyco_hydro/deAcase_b/a-brl"/>
</dbReference>
<dbReference type="RefSeq" id="WP_098006642.1">
    <property type="nucleotide sequence ID" value="NZ_NUJB01000041.1"/>
</dbReference>
<dbReference type="Gene3D" id="3.20.20.370">
    <property type="entry name" value="Glycoside hydrolase/deacetylase"/>
    <property type="match status" value="1"/>
</dbReference>
<dbReference type="SUPFAM" id="SSF88713">
    <property type="entry name" value="Glycoside hydrolase/deacetylase"/>
    <property type="match status" value="1"/>
</dbReference>